<reference evidence="2 3" key="1">
    <citation type="journal article" date="2020" name="ISME J.">
        <title>Uncovering the hidden diversity of litter-decomposition mechanisms in mushroom-forming fungi.</title>
        <authorList>
            <person name="Floudas D."/>
            <person name="Bentzer J."/>
            <person name="Ahren D."/>
            <person name="Johansson T."/>
            <person name="Persson P."/>
            <person name="Tunlid A."/>
        </authorList>
    </citation>
    <scope>NUCLEOTIDE SEQUENCE [LARGE SCALE GENOMIC DNA]</scope>
    <source>
        <strain evidence="2 3">CBS 175.51</strain>
    </source>
</reference>
<dbReference type="InterPro" id="IPR036047">
    <property type="entry name" value="F-box-like_dom_sf"/>
</dbReference>
<keyword evidence="1" id="KW-1133">Transmembrane helix</keyword>
<dbReference type="AlphaFoldDB" id="A0A8H5BVC4"/>
<proteinExistence type="predicted"/>
<evidence type="ECO:0000313" key="2">
    <source>
        <dbReference type="EMBL" id="KAF5329988.1"/>
    </source>
</evidence>
<evidence type="ECO:0000313" key="3">
    <source>
        <dbReference type="Proteomes" id="UP000541558"/>
    </source>
</evidence>
<dbReference type="SUPFAM" id="SSF81383">
    <property type="entry name" value="F-box domain"/>
    <property type="match status" value="1"/>
</dbReference>
<keyword evidence="3" id="KW-1185">Reference proteome</keyword>
<keyword evidence="1" id="KW-0472">Membrane</keyword>
<keyword evidence="1" id="KW-0812">Transmembrane</keyword>
<name>A0A8H5BVC4_9AGAR</name>
<dbReference type="OrthoDB" id="3070325at2759"/>
<dbReference type="Proteomes" id="UP000541558">
    <property type="component" value="Unassembled WGS sequence"/>
</dbReference>
<evidence type="ECO:0008006" key="4">
    <source>
        <dbReference type="Google" id="ProtNLM"/>
    </source>
</evidence>
<gene>
    <name evidence="2" type="ORF">D9611_010420</name>
</gene>
<feature type="transmembrane region" description="Helical" evidence="1">
    <location>
        <begin position="264"/>
        <end position="288"/>
    </location>
</feature>
<comment type="caution">
    <text evidence="2">The sequence shown here is derived from an EMBL/GenBank/DDBJ whole genome shotgun (WGS) entry which is preliminary data.</text>
</comment>
<evidence type="ECO:0000256" key="1">
    <source>
        <dbReference type="SAM" id="Phobius"/>
    </source>
</evidence>
<accession>A0A8H5BVC4</accession>
<organism evidence="2 3">
    <name type="scientific">Ephemerocybe angulata</name>
    <dbReference type="NCBI Taxonomy" id="980116"/>
    <lineage>
        <taxon>Eukaryota</taxon>
        <taxon>Fungi</taxon>
        <taxon>Dikarya</taxon>
        <taxon>Basidiomycota</taxon>
        <taxon>Agaricomycotina</taxon>
        <taxon>Agaricomycetes</taxon>
        <taxon>Agaricomycetidae</taxon>
        <taxon>Agaricales</taxon>
        <taxon>Agaricineae</taxon>
        <taxon>Psathyrellaceae</taxon>
        <taxon>Ephemerocybe</taxon>
    </lineage>
</organism>
<sequence>MAYPSKRLKLDNEVPPDIWREIAELLNPIDVVALGETCRALHEATAERTLWMNLLKAMCMEYDLFLPSYPIDEMSATQLRRAALGPHLWTQRVYKHAVSPNVSLHDLGTNVLPPVSTIPFYGRLKYELRRHLVPGGRFLITCDAEHSDRDPRATRDTDIFTLKLWDLGFAGRKPLLQPQLLASREIGSWLEIIHIEMDCSIRGDETLAVALGTIASNSHRCLFRVFIISPHRPNPSFHQLSCLSADISHHDIPPSEFDLRGDKVLAQFGGVLVVWGFMVNLYAVVPLYAVDRRALYLAKHFLLLGDLLILVTRMGAHQYQLSEWTTLPDTQVPPHVEIPPISTLSGSQSQHITLPPHRLGGGHNMIFISPSSISLPLTWDIIETSGTRTAAGFVQSQRFSLSIQDEHLNDRKAPKSASDMINLSLDHVGTYKAPSGEWASPCTTPPVAWNSKVPLTLLKMIPRGWETSQLRPGLGPQVMDVLYWIVPFKDNPPTNQSEDAAGQTHIMGFAALRYGDVFASCTATGRFIVVDIESGTGRQQMSLVDYMA</sequence>
<protein>
    <recommendedName>
        <fullName evidence="4">F-box domain-containing protein</fullName>
    </recommendedName>
</protein>
<dbReference type="EMBL" id="JAACJK010000117">
    <property type="protein sequence ID" value="KAF5329988.1"/>
    <property type="molecule type" value="Genomic_DNA"/>
</dbReference>